<dbReference type="RefSeq" id="WP_135109873.1">
    <property type="nucleotide sequence ID" value="NZ_SRHY01000011.1"/>
</dbReference>
<gene>
    <name evidence="1" type="ORF">E4U82_09020</name>
</gene>
<dbReference type="AlphaFoldDB" id="A0A4Y9AAY6"/>
<evidence type="ECO:0000313" key="1">
    <source>
        <dbReference type="EMBL" id="TFJ93079.1"/>
    </source>
</evidence>
<name>A0A4Y9AAY6_9BACI</name>
<sequence>MFITRFGAFSLGLRRRSHEFDHFLHELAAFSLELATLSLEFDPFPHELATLSLEFKPFPHELATLSHELTTLPHEYQPHPTTEDFWQTPKINPLNIEVFGVRRKPPSN</sequence>
<dbReference type="Proteomes" id="UP000298484">
    <property type="component" value="Unassembled WGS sequence"/>
</dbReference>
<evidence type="ECO:0000313" key="2">
    <source>
        <dbReference type="Proteomes" id="UP000298484"/>
    </source>
</evidence>
<organism evidence="1 2">
    <name type="scientific">Lentibacillus salicampi</name>
    <dbReference type="NCBI Taxonomy" id="175306"/>
    <lineage>
        <taxon>Bacteria</taxon>
        <taxon>Bacillati</taxon>
        <taxon>Bacillota</taxon>
        <taxon>Bacilli</taxon>
        <taxon>Bacillales</taxon>
        <taxon>Bacillaceae</taxon>
        <taxon>Lentibacillus</taxon>
    </lineage>
</organism>
<accession>A0A4Y9AAY6</accession>
<reference evidence="1 2" key="1">
    <citation type="submission" date="2019-03" db="EMBL/GenBank/DDBJ databases">
        <title>Genome sequence of Lentibacillus salicampi ATCC BAA-719.</title>
        <authorList>
            <person name="Maclea K.S."/>
            <person name="Simoes Junior M."/>
        </authorList>
    </citation>
    <scope>NUCLEOTIDE SEQUENCE [LARGE SCALE GENOMIC DNA]</scope>
    <source>
        <strain evidence="1 2">ATCC BAA-719</strain>
    </source>
</reference>
<comment type="caution">
    <text evidence="1">The sequence shown here is derived from an EMBL/GenBank/DDBJ whole genome shotgun (WGS) entry which is preliminary data.</text>
</comment>
<dbReference type="EMBL" id="SRHY01000011">
    <property type="protein sequence ID" value="TFJ93079.1"/>
    <property type="molecule type" value="Genomic_DNA"/>
</dbReference>
<proteinExistence type="predicted"/>
<protein>
    <submittedName>
        <fullName evidence="1">Uncharacterized protein</fullName>
    </submittedName>
</protein>
<keyword evidence="2" id="KW-1185">Reference proteome</keyword>